<evidence type="ECO:0000313" key="1">
    <source>
        <dbReference type="EMBL" id="KYN06802.1"/>
    </source>
</evidence>
<dbReference type="AlphaFoldDB" id="A0A195D1Q7"/>
<name>A0A195D1Q7_9HYME</name>
<organism evidence="1 2">
    <name type="scientific">Cyphomyrmex costatus</name>
    <dbReference type="NCBI Taxonomy" id="456900"/>
    <lineage>
        <taxon>Eukaryota</taxon>
        <taxon>Metazoa</taxon>
        <taxon>Ecdysozoa</taxon>
        <taxon>Arthropoda</taxon>
        <taxon>Hexapoda</taxon>
        <taxon>Insecta</taxon>
        <taxon>Pterygota</taxon>
        <taxon>Neoptera</taxon>
        <taxon>Endopterygota</taxon>
        <taxon>Hymenoptera</taxon>
        <taxon>Apocrita</taxon>
        <taxon>Aculeata</taxon>
        <taxon>Formicoidea</taxon>
        <taxon>Formicidae</taxon>
        <taxon>Myrmicinae</taxon>
        <taxon>Cyphomyrmex</taxon>
    </lineage>
</organism>
<protein>
    <submittedName>
        <fullName evidence="1">Uncharacterized protein</fullName>
    </submittedName>
</protein>
<dbReference type="EMBL" id="KQ976956">
    <property type="protein sequence ID" value="KYN06802.1"/>
    <property type="molecule type" value="Genomic_DNA"/>
</dbReference>
<keyword evidence="2" id="KW-1185">Reference proteome</keyword>
<gene>
    <name evidence="1" type="ORF">ALC62_02185</name>
</gene>
<dbReference type="Proteomes" id="UP000078542">
    <property type="component" value="Unassembled WGS sequence"/>
</dbReference>
<proteinExistence type="predicted"/>
<evidence type="ECO:0000313" key="2">
    <source>
        <dbReference type="Proteomes" id="UP000078542"/>
    </source>
</evidence>
<sequence length="70" mass="8228">MCHTRGTYGEIHDFCWRFFRKELTHCKMGTPGQIAITMVVAVKRPNLIRSRTPPDQSYRFSIMLISRIRA</sequence>
<reference evidence="1 2" key="1">
    <citation type="submission" date="2016-03" db="EMBL/GenBank/DDBJ databases">
        <title>Cyphomyrmex costatus WGS genome.</title>
        <authorList>
            <person name="Nygaard S."/>
            <person name="Hu H."/>
            <person name="Boomsma J."/>
            <person name="Zhang G."/>
        </authorList>
    </citation>
    <scope>NUCLEOTIDE SEQUENCE [LARGE SCALE GENOMIC DNA]</scope>
    <source>
        <strain evidence="1">MS0001</strain>
        <tissue evidence="1">Whole body</tissue>
    </source>
</reference>
<accession>A0A195D1Q7</accession>